<accession>A0AAF0XPC6</accession>
<feature type="compositionally biased region" description="Basic and acidic residues" evidence="1">
    <location>
        <begin position="203"/>
        <end position="216"/>
    </location>
</feature>
<evidence type="ECO:0000313" key="2">
    <source>
        <dbReference type="EMBL" id="WOH10737.1"/>
    </source>
</evidence>
<proteinExistence type="predicted"/>
<dbReference type="KEGG" id="dcr:108194105"/>
<keyword evidence="3" id="KW-1185">Reference proteome</keyword>
<organism evidence="2 3">
    <name type="scientific">Daucus carota subsp. sativus</name>
    <name type="common">Carrot</name>
    <dbReference type="NCBI Taxonomy" id="79200"/>
    <lineage>
        <taxon>Eukaryota</taxon>
        <taxon>Viridiplantae</taxon>
        <taxon>Streptophyta</taxon>
        <taxon>Embryophyta</taxon>
        <taxon>Tracheophyta</taxon>
        <taxon>Spermatophyta</taxon>
        <taxon>Magnoliopsida</taxon>
        <taxon>eudicotyledons</taxon>
        <taxon>Gunneridae</taxon>
        <taxon>Pentapetalae</taxon>
        <taxon>asterids</taxon>
        <taxon>campanulids</taxon>
        <taxon>Apiales</taxon>
        <taxon>Apiaceae</taxon>
        <taxon>Apioideae</taxon>
        <taxon>Scandiceae</taxon>
        <taxon>Daucinae</taxon>
        <taxon>Daucus</taxon>
        <taxon>Daucus sect. Daucus</taxon>
    </lineage>
</organism>
<sequence length="375" mass="42058">MSDNLAALVNLKNLTLSLTSKHRETFISCPPQLLNLSIKASFWSYNCISGNVVVSAPKLCNFIAFGIFPVTAGVPELENVNISLQGWFENMLLTSREQFYRRLTIMLLGLGNAKNLTFDLESIEALNKISKVLVSLPSPFGKLKYVKLPRGFEESSMSSALRNYLLGGSPNATFVTELPQINGVEDSVVDANRVSHTDPSIEGTDKDQACSSRGERDSGLWRSHEVNSEFVGLLDRIMHKYPKTFEHFTTKNKKLCTMNLNMLCNSLNDFFKIPVANVDTEMIGEYREVFSYLQFQGINLSWVLDRLNYLEHLRFSKPLISELHSIDCRIDNAKTKLHELQALRVDKLSEIDKAFGTRGTNLAAGFMGDDLLASP</sequence>
<evidence type="ECO:0000313" key="3">
    <source>
        <dbReference type="Proteomes" id="UP000077755"/>
    </source>
</evidence>
<dbReference type="AlphaFoldDB" id="A0AAF0XPC6"/>
<reference evidence="2" key="1">
    <citation type="journal article" date="2016" name="Nat. Genet.">
        <title>A high-quality carrot genome assembly provides new insights into carotenoid accumulation and asterid genome evolution.</title>
        <authorList>
            <person name="Iorizzo M."/>
            <person name="Ellison S."/>
            <person name="Senalik D."/>
            <person name="Zeng P."/>
            <person name="Satapoomin P."/>
            <person name="Huang J."/>
            <person name="Bowman M."/>
            <person name="Iovene M."/>
            <person name="Sanseverino W."/>
            <person name="Cavagnaro P."/>
            <person name="Yildiz M."/>
            <person name="Macko-Podgorni A."/>
            <person name="Moranska E."/>
            <person name="Grzebelus E."/>
            <person name="Grzebelus D."/>
            <person name="Ashrafi H."/>
            <person name="Zheng Z."/>
            <person name="Cheng S."/>
            <person name="Spooner D."/>
            <person name="Van Deynze A."/>
            <person name="Simon P."/>
        </authorList>
    </citation>
    <scope>NUCLEOTIDE SEQUENCE</scope>
    <source>
        <tissue evidence="2">Leaf</tissue>
    </source>
</reference>
<reference evidence="2" key="2">
    <citation type="submission" date="2022-03" db="EMBL/GenBank/DDBJ databases">
        <title>Draft title - Genomic analysis of global carrot germplasm unveils the trajectory of domestication and the origin of high carotenoid orange carrot.</title>
        <authorList>
            <person name="Iorizzo M."/>
            <person name="Ellison S."/>
            <person name="Senalik D."/>
            <person name="Macko-Podgorni A."/>
            <person name="Grzebelus D."/>
            <person name="Bostan H."/>
            <person name="Rolling W."/>
            <person name="Curaba J."/>
            <person name="Simon P."/>
        </authorList>
    </citation>
    <scope>NUCLEOTIDE SEQUENCE</scope>
    <source>
        <tissue evidence="2">Leaf</tissue>
    </source>
</reference>
<name>A0AAF0XPC6_DAUCS</name>
<evidence type="ECO:0000256" key="1">
    <source>
        <dbReference type="SAM" id="MobiDB-lite"/>
    </source>
</evidence>
<feature type="region of interest" description="Disordered" evidence="1">
    <location>
        <begin position="194"/>
        <end position="216"/>
    </location>
</feature>
<dbReference type="EMBL" id="CP093349">
    <property type="protein sequence ID" value="WOH10737.1"/>
    <property type="molecule type" value="Genomic_DNA"/>
</dbReference>
<protein>
    <submittedName>
        <fullName evidence="2">Uncharacterized protein</fullName>
    </submittedName>
</protein>
<gene>
    <name evidence="2" type="ORF">DCAR_0730207</name>
</gene>
<dbReference type="Proteomes" id="UP000077755">
    <property type="component" value="Chromosome 7"/>
</dbReference>